<feature type="compositionally biased region" description="Acidic residues" evidence="1">
    <location>
        <begin position="569"/>
        <end position="586"/>
    </location>
</feature>
<sequence>MKTHIRPLVFAIFAAAITGCASIAPLNTAPVDAKQALSDAMHAQLRQSFGYHTQIHVSNAIREEALAQASEEQKSASSDIMTACEDAHDAAYVSLTKKLMAEQGVLADAIEKTEDFETLKQTYQSCVNERNAIIDTAESFDAEAFFERTQDMAVDAQFDLLYEELQAHENQADAVRAASIATYQAAHDGQHTALDAKKADLLSAYLISPTQLSMIGNYQPLSGKISVLPAAHYQAKNLNFYVNQPLYIDLQQGIIYLWADNFAMVNSETIDKSLGDKWRNKWLAFHLNDGSLPKSFTRDLIAFIVDAKKQSFDSLNVSAFDLINSDQMLATPHLMTNLSEQAITTIKGTGSIIRVQPQAADRAYARYLFTDTLYHSIIGRYSEFAEPSFGNIERSIIEGESVIEVVNAEDTDASFEAVAEEVKIDSKLFVRMLLNALNQVSQSYQADVQMGGAVPQDGQQGFWHYGLKSGGISWIHQRQYLANPTLPKEHQKLRHEQPMIIDTFTTITRVHPELFARLPAAHRTPNADNSINIGDYGQDLVKRIQSGDDKYSKILLALFSGEGSALDVGDEFELPTLPDELDQQPEDNDHSDANP</sequence>
<feature type="region of interest" description="Disordered" evidence="1">
    <location>
        <begin position="569"/>
        <end position="595"/>
    </location>
</feature>
<accession>A0A1T0CWK3</accession>
<reference evidence="3 4" key="1">
    <citation type="submission" date="2017-02" db="EMBL/GenBank/DDBJ databases">
        <title>Draft genome sequence of Moraxella porci CCUG 54912T type strain.</title>
        <authorList>
            <person name="Salva-Serra F."/>
            <person name="Engstrom-Jakobsson H."/>
            <person name="Thorell K."/>
            <person name="Jaen-Luchoro D."/>
            <person name="Gonzales-Siles L."/>
            <person name="Karlsson R."/>
            <person name="Yazdan S."/>
            <person name="Boulund F."/>
            <person name="Johnning A."/>
            <person name="Engstrand L."/>
            <person name="Kristiansson E."/>
            <person name="Moore E."/>
        </authorList>
    </citation>
    <scope>NUCLEOTIDE SEQUENCE [LARGE SCALE GENOMIC DNA]</scope>
    <source>
        <strain evidence="3 4">CCUG 54912</strain>
    </source>
</reference>
<feature type="signal peptide" evidence="2">
    <location>
        <begin position="1"/>
        <end position="23"/>
    </location>
</feature>
<dbReference type="PROSITE" id="PS51257">
    <property type="entry name" value="PROKAR_LIPOPROTEIN"/>
    <property type="match status" value="1"/>
</dbReference>
<keyword evidence="4" id="KW-1185">Reference proteome</keyword>
<dbReference type="AlphaFoldDB" id="A0A1T0CWK3"/>
<dbReference type="EMBL" id="MUYV01000001">
    <property type="protein sequence ID" value="OOS26734.1"/>
    <property type="molecule type" value="Genomic_DNA"/>
</dbReference>
<evidence type="ECO:0000256" key="2">
    <source>
        <dbReference type="SAM" id="SignalP"/>
    </source>
</evidence>
<keyword evidence="2" id="KW-0732">Signal</keyword>
<evidence type="ECO:0000313" key="3">
    <source>
        <dbReference type="EMBL" id="OOS26734.1"/>
    </source>
</evidence>
<organism evidence="3 4">
    <name type="scientific">Moraxella porci DSM 25326</name>
    <dbReference type="NCBI Taxonomy" id="573983"/>
    <lineage>
        <taxon>Bacteria</taxon>
        <taxon>Pseudomonadati</taxon>
        <taxon>Pseudomonadota</taxon>
        <taxon>Gammaproteobacteria</taxon>
        <taxon>Moraxellales</taxon>
        <taxon>Moraxellaceae</taxon>
        <taxon>Moraxella</taxon>
    </lineage>
</organism>
<feature type="chain" id="PRO_5012797779" evidence="2">
    <location>
        <begin position="24"/>
        <end position="595"/>
    </location>
</feature>
<gene>
    <name evidence="3" type="ORF">B0681_02405</name>
</gene>
<protein>
    <submittedName>
        <fullName evidence="3">Uncharacterized protein</fullName>
    </submittedName>
</protein>
<dbReference type="Proteomes" id="UP000190683">
    <property type="component" value="Unassembled WGS sequence"/>
</dbReference>
<evidence type="ECO:0000256" key="1">
    <source>
        <dbReference type="SAM" id="MobiDB-lite"/>
    </source>
</evidence>
<evidence type="ECO:0000313" key="4">
    <source>
        <dbReference type="Proteomes" id="UP000190683"/>
    </source>
</evidence>
<dbReference type="RefSeq" id="WP_078317129.1">
    <property type="nucleotide sequence ID" value="NZ_MUYV01000001.1"/>
</dbReference>
<dbReference type="STRING" id="573983.B0681_02405"/>
<proteinExistence type="predicted"/>
<name>A0A1T0CWK3_9GAMM</name>
<comment type="caution">
    <text evidence="3">The sequence shown here is derived from an EMBL/GenBank/DDBJ whole genome shotgun (WGS) entry which is preliminary data.</text>
</comment>